<dbReference type="RefSeq" id="WP_309866313.1">
    <property type="nucleotide sequence ID" value="NZ_JAVDQG010000005.1"/>
</dbReference>
<evidence type="ECO:0000313" key="2">
    <source>
        <dbReference type="Proteomes" id="UP001185012"/>
    </source>
</evidence>
<proteinExistence type="predicted"/>
<name>A0ABU1INT8_9BACL</name>
<keyword evidence="2" id="KW-1185">Reference proteome</keyword>
<dbReference type="Proteomes" id="UP001185012">
    <property type="component" value="Unassembled WGS sequence"/>
</dbReference>
<reference evidence="1 2" key="1">
    <citation type="submission" date="2023-07" db="EMBL/GenBank/DDBJ databases">
        <title>Genomic Encyclopedia of Type Strains, Phase IV (KMG-IV): sequencing the most valuable type-strain genomes for metagenomic binning, comparative biology and taxonomic classification.</title>
        <authorList>
            <person name="Goeker M."/>
        </authorList>
    </citation>
    <scope>NUCLEOTIDE SEQUENCE [LARGE SCALE GENOMIC DNA]</scope>
    <source>
        <strain evidence="1 2">DSM 45903</strain>
    </source>
</reference>
<evidence type="ECO:0000313" key="1">
    <source>
        <dbReference type="EMBL" id="MDR6226442.1"/>
    </source>
</evidence>
<comment type="caution">
    <text evidence="1">The sequence shown here is derived from an EMBL/GenBank/DDBJ whole genome shotgun (WGS) entry which is preliminary data.</text>
</comment>
<sequence length="111" mass="12331">MSDSYTLHTIFVETAAKEFEIIFEEAELFLDMPGPFNLKSWYVVIKGLNAESADRLDDCFYYGSPELILSMKTPGGKKLSGEVIIRSIAVGPHSRARMDGHGLLRGFESLG</sequence>
<protein>
    <submittedName>
        <fullName evidence="1">Uncharacterized protein</fullName>
    </submittedName>
</protein>
<organism evidence="1 2">
    <name type="scientific">Desmospora profundinema</name>
    <dbReference type="NCBI Taxonomy" id="1571184"/>
    <lineage>
        <taxon>Bacteria</taxon>
        <taxon>Bacillati</taxon>
        <taxon>Bacillota</taxon>
        <taxon>Bacilli</taxon>
        <taxon>Bacillales</taxon>
        <taxon>Thermoactinomycetaceae</taxon>
        <taxon>Desmospora</taxon>
    </lineage>
</organism>
<accession>A0ABU1INT8</accession>
<dbReference type="EMBL" id="JAVDQG010000005">
    <property type="protein sequence ID" value="MDR6226442.1"/>
    <property type="molecule type" value="Genomic_DNA"/>
</dbReference>
<gene>
    <name evidence="1" type="ORF">JOE21_002449</name>
</gene>